<keyword evidence="4" id="KW-0134">Cell wall</keyword>
<keyword evidence="7" id="KW-0677">Repeat</keyword>
<evidence type="ECO:0000256" key="11">
    <source>
        <dbReference type="ARBA" id="ARBA00034074"/>
    </source>
</evidence>
<comment type="subcellular location">
    <subcellularLocation>
        <location evidence="1">Secreted</location>
        <location evidence="1">Cell wall</location>
    </subcellularLocation>
</comment>
<keyword evidence="10" id="KW-0961">Cell wall biogenesis/degradation</keyword>
<evidence type="ECO:0000256" key="10">
    <source>
        <dbReference type="ARBA" id="ARBA00023316"/>
    </source>
</evidence>
<dbReference type="Proteomes" id="UP000652761">
    <property type="component" value="Unassembled WGS sequence"/>
</dbReference>
<dbReference type="EMBL" id="NMUH01002717">
    <property type="protein sequence ID" value="MQM01680.1"/>
    <property type="molecule type" value="Genomic_DNA"/>
</dbReference>
<dbReference type="Pfam" id="PF00295">
    <property type="entry name" value="Glyco_hydro_28"/>
    <property type="match status" value="1"/>
</dbReference>
<comment type="catalytic activity">
    <reaction evidence="11">
        <text>(1,4-alpha-D-galacturonosyl)n+m + H2O = (1,4-alpha-D-galacturonosyl)n + (1,4-alpha-D-galacturonosyl)m.</text>
        <dbReference type="EC" id="3.2.1.15"/>
    </reaction>
</comment>
<dbReference type="SMART" id="SM00710">
    <property type="entry name" value="PbH1"/>
    <property type="match status" value="4"/>
</dbReference>
<feature type="non-terminal residue" evidence="15">
    <location>
        <position position="468"/>
    </location>
</feature>
<dbReference type="InterPro" id="IPR011050">
    <property type="entry name" value="Pectin_lyase_fold/virulence"/>
</dbReference>
<keyword evidence="5" id="KW-0964">Secreted</keyword>
<keyword evidence="16" id="KW-1185">Reference proteome</keyword>
<gene>
    <name evidence="15" type="ORF">Taro_034438</name>
</gene>
<dbReference type="InterPro" id="IPR000743">
    <property type="entry name" value="Glyco_hydro_28"/>
</dbReference>
<proteinExistence type="inferred from homology"/>
<evidence type="ECO:0000256" key="13">
    <source>
        <dbReference type="SAM" id="MobiDB-lite"/>
    </source>
</evidence>
<evidence type="ECO:0000256" key="6">
    <source>
        <dbReference type="ARBA" id="ARBA00022729"/>
    </source>
</evidence>
<dbReference type="GO" id="GO:0005975">
    <property type="term" value="P:carbohydrate metabolic process"/>
    <property type="evidence" value="ECO:0007669"/>
    <property type="project" value="InterPro"/>
</dbReference>
<evidence type="ECO:0000313" key="15">
    <source>
        <dbReference type="EMBL" id="MQM01680.1"/>
    </source>
</evidence>
<evidence type="ECO:0000256" key="12">
    <source>
        <dbReference type="RuleBase" id="RU361169"/>
    </source>
</evidence>
<dbReference type="GO" id="GO:0071555">
    <property type="term" value="P:cell wall organization"/>
    <property type="evidence" value="ECO:0007669"/>
    <property type="project" value="UniProtKB-KW"/>
</dbReference>
<evidence type="ECO:0000256" key="1">
    <source>
        <dbReference type="ARBA" id="ARBA00004191"/>
    </source>
</evidence>
<dbReference type="EC" id="3.2.1.15" evidence="3"/>
<dbReference type="InterPro" id="IPR006626">
    <property type="entry name" value="PbH1"/>
</dbReference>
<dbReference type="AlphaFoldDB" id="A0A843WFH7"/>
<dbReference type="FunFam" id="2.160.20.10:FF:000032">
    <property type="entry name" value="Pectin lyase-like superfamily protein"/>
    <property type="match status" value="1"/>
</dbReference>
<dbReference type="Gene3D" id="2.160.20.10">
    <property type="entry name" value="Single-stranded right-handed beta-helix, Pectin lyase-like"/>
    <property type="match status" value="1"/>
</dbReference>
<comment type="similarity">
    <text evidence="2 12">Belongs to the glycosyl hydrolase 28 family.</text>
</comment>
<evidence type="ECO:0000256" key="8">
    <source>
        <dbReference type="ARBA" id="ARBA00022801"/>
    </source>
</evidence>
<protein>
    <recommendedName>
        <fullName evidence="3">endo-polygalacturonase</fullName>
        <ecNumber evidence="3">3.2.1.15</ecNumber>
    </recommendedName>
</protein>
<keyword evidence="9 12" id="KW-0326">Glycosidase</keyword>
<reference evidence="15" key="1">
    <citation type="submission" date="2017-07" db="EMBL/GenBank/DDBJ databases">
        <title>Taro Niue Genome Assembly and Annotation.</title>
        <authorList>
            <person name="Atibalentja N."/>
            <person name="Keating K."/>
            <person name="Fields C.J."/>
        </authorList>
    </citation>
    <scope>NUCLEOTIDE SEQUENCE</scope>
    <source>
        <strain evidence="15">Niue_2</strain>
        <tissue evidence="15">Leaf</tissue>
    </source>
</reference>
<feature type="region of interest" description="Disordered" evidence="13">
    <location>
        <begin position="1"/>
        <end position="20"/>
    </location>
</feature>
<dbReference type="OrthoDB" id="187139at2759"/>
<keyword evidence="6 14" id="KW-0732">Signal</keyword>
<keyword evidence="8 12" id="KW-0378">Hydrolase</keyword>
<evidence type="ECO:0000256" key="14">
    <source>
        <dbReference type="SAM" id="SignalP"/>
    </source>
</evidence>
<evidence type="ECO:0000256" key="4">
    <source>
        <dbReference type="ARBA" id="ARBA00022512"/>
    </source>
</evidence>
<organism evidence="15 16">
    <name type="scientific">Colocasia esculenta</name>
    <name type="common">Wild taro</name>
    <name type="synonym">Arum esculentum</name>
    <dbReference type="NCBI Taxonomy" id="4460"/>
    <lineage>
        <taxon>Eukaryota</taxon>
        <taxon>Viridiplantae</taxon>
        <taxon>Streptophyta</taxon>
        <taxon>Embryophyta</taxon>
        <taxon>Tracheophyta</taxon>
        <taxon>Spermatophyta</taxon>
        <taxon>Magnoliopsida</taxon>
        <taxon>Liliopsida</taxon>
        <taxon>Araceae</taxon>
        <taxon>Aroideae</taxon>
        <taxon>Colocasieae</taxon>
        <taxon>Colocasia</taxon>
    </lineage>
</organism>
<dbReference type="InterPro" id="IPR012334">
    <property type="entry name" value="Pectin_lyas_fold"/>
</dbReference>
<feature type="signal peptide" evidence="14">
    <location>
        <begin position="1"/>
        <end position="48"/>
    </location>
</feature>
<accession>A0A843WFH7</accession>
<evidence type="ECO:0000256" key="3">
    <source>
        <dbReference type="ARBA" id="ARBA00012736"/>
    </source>
</evidence>
<feature type="chain" id="PRO_5033004454" description="endo-polygalacturonase" evidence="14">
    <location>
        <begin position="49"/>
        <end position="468"/>
    </location>
</feature>
<evidence type="ECO:0000256" key="7">
    <source>
        <dbReference type="ARBA" id="ARBA00022737"/>
    </source>
</evidence>
<evidence type="ECO:0000256" key="5">
    <source>
        <dbReference type="ARBA" id="ARBA00022525"/>
    </source>
</evidence>
<evidence type="ECO:0000256" key="2">
    <source>
        <dbReference type="ARBA" id="ARBA00008834"/>
    </source>
</evidence>
<evidence type="ECO:0000256" key="9">
    <source>
        <dbReference type="ARBA" id="ARBA00023295"/>
    </source>
</evidence>
<dbReference type="SUPFAM" id="SSF51126">
    <property type="entry name" value="Pectin lyase-like"/>
    <property type="match status" value="1"/>
</dbReference>
<dbReference type="PANTHER" id="PTHR31375">
    <property type="match status" value="1"/>
</dbReference>
<sequence>MLAGVFASCGHGQPRRSSRLPPRFPCSVAALLPLILLLLDAALTCVAADDEGFDPLIRLPRGGDGGGDGDGGGRAWPPAVFSVDQFGAVGDGLHNDTEAFLLAWRTACSMPAPAVLKVPARKTYLVGPIDFPGPCVSNLTLSILGTIIAPDDPDVWRNLNPQKWLYFHGINYLNVRGGGTINGMGERWWTQSCKVNKTNVSLDLMYNHPCQHAPTAITFHRCKDLRIQNLMLLNSQQMHIAFTDSMRVKVSGLKVIAPEDSPNTDGIHISASVSVEIKNSDIKTGDDCISIVSNSSKVRVRNIVCGPGHGISLGKFNSSSSVSYVHVDHVIFFNSENGFRIKTWQGGTGFAHKMFFRNAVMINVLHPIIIDQYYCDSLLPCPNQTSSVKVDQVSFEGIRGTSGTQNAVTIACSDTLPCEKIFLRDIQLSLNSGEHAAAYCWNAYGSSYGFLDPPSCLEGHRDFSNRHR</sequence>
<dbReference type="GO" id="GO:0004650">
    <property type="term" value="F:polygalacturonase activity"/>
    <property type="evidence" value="ECO:0007669"/>
    <property type="project" value="UniProtKB-EC"/>
</dbReference>
<comment type="caution">
    <text evidence="15">The sequence shown here is derived from an EMBL/GenBank/DDBJ whole genome shotgun (WGS) entry which is preliminary data.</text>
</comment>
<name>A0A843WFH7_COLES</name>
<evidence type="ECO:0000313" key="16">
    <source>
        <dbReference type="Proteomes" id="UP000652761"/>
    </source>
</evidence>